<reference evidence="3 4" key="1">
    <citation type="submission" date="2017-02" db="EMBL/GenBank/DDBJ databases">
        <authorList>
            <person name="Peterson S.W."/>
        </authorList>
    </citation>
    <scope>NUCLEOTIDE SEQUENCE [LARGE SCALE GENOMIC DNA]</scope>
    <source>
        <strain evidence="3 4">P15</strain>
    </source>
</reference>
<feature type="repeat" description="TPR" evidence="2">
    <location>
        <begin position="145"/>
        <end position="178"/>
    </location>
</feature>
<dbReference type="InterPro" id="IPR011990">
    <property type="entry name" value="TPR-like_helical_dom_sf"/>
</dbReference>
<sequence length="521" mass="58611">MQNDEISALVAQGRQAIGERRFDEARQIYRDMLAKDPSQCRAWLALSAIAQQEGKLRETVETARSAAETWRNSDSNAFLAEVCMRLLMLGEYQTVRDLILGADWNDPVVLRASPGLVQYLGLVEAHDDALRLADHAIERSAGMAPALLYARATALRHLGRMDEAADAFEQVIAANPLHAEAHWALAHHARSEPAGARVPRLRKSAAHVSADHEDAIYFQYALFKELDDADRTEEAWAALERGAALKRKRLNYAASHDDESYQQLRTLCSREFVTAPGASQARAHHTPVFIVGLPRSGTTVIERMLGNHPQVQSAGELNDFLAQLSWEADRFMGEPLRQPGLEAVQGIDFEALGRGYLERTKWRAGDARLLVDKLPNNLLHAGFIHRALPDARIICVRRNPMDSCFSTFKHLFSAQAYPFSYDLSEMAAQYRRFETLVEHWSRVLPDRWLLADYEDVMREPEGWARHIAEFCGIEYDPAMIQIESNTAPAATASSSQVREGLHVRNIGSWQRYARWVASMGM</sequence>
<accession>A0A1T5JPC7</accession>
<keyword evidence="1 3" id="KW-0808">Transferase</keyword>
<dbReference type="Pfam" id="PF13469">
    <property type="entry name" value="Sulfotransfer_3"/>
    <property type="match status" value="1"/>
</dbReference>
<dbReference type="GO" id="GO:0008476">
    <property type="term" value="F:protein-tyrosine sulfotransferase activity"/>
    <property type="evidence" value="ECO:0007669"/>
    <property type="project" value="InterPro"/>
</dbReference>
<dbReference type="PANTHER" id="PTHR12788:SF10">
    <property type="entry name" value="PROTEIN-TYROSINE SULFOTRANSFERASE"/>
    <property type="match status" value="1"/>
</dbReference>
<dbReference type="RefSeq" id="WP_079723321.1">
    <property type="nucleotide sequence ID" value="NZ_BMCL01000002.1"/>
</dbReference>
<dbReference type="InterPro" id="IPR027417">
    <property type="entry name" value="P-loop_NTPase"/>
</dbReference>
<keyword evidence="4" id="KW-1185">Reference proteome</keyword>
<evidence type="ECO:0000313" key="4">
    <source>
        <dbReference type="Proteomes" id="UP000190341"/>
    </source>
</evidence>
<dbReference type="Gene3D" id="3.40.50.300">
    <property type="entry name" value="P-loop containing nucleotide triphosphate hydrolases"/>
    <property type="match status" value="1"/>
</dbReference>
<dbReference type="PANTHER" id="PTHR12788">
    <property type="entry name" value="PROTEIN-TYROSINE SULFOTRANSFERASE 2"/>
    <property type="match status" value="1"/>
</dbReference>
<evidence type="ECO:0000313" key="3">
    <source>
        <dbReference type="EMBL" id="SKC53192.1"/>
    </source>
</evidence>
<dbReference type="Proteomes" id="UP000190341">
    <property type="component" value="Unassembled WGS sequence"/>
</dbReference>
<evidence type="ECO:0000256" key="2">
    <source>
        <dbReference type="PROSITE-ProRule" id="PRU00339"/>
    </source>
</evidence>
<organism evidence="3 4">
    <name type="scientific">Pseudoxanthomonas indica</name>
    <dbReference type="NCBI Taxonomy" id="428993"/>
    <lineage>
        <taxon>Bacteria</taxon>
        <taxon>Pseudomonadati</taxon>
        <taxon>Pseudomonadota</taxon>
        <taxon>Gammaproteobacteria</taxon>
        <taxon>Lysobacterales</taxon>
        <taxon>Lysobacteraceae</taxon>
        <taxon>Pseudoxanthomonas</taxon>
    </lineage>
</organism>
<dbReference type="Gene3D" id="1.25.40.10">
    <property type="entry name" value="Tetratricopeptide repeat domain"/>
    <property type="match status" value="2"/>
</dbReference>
<dbReference type="STRING" id="428993.SAMN06296058_0971"/>
<dbReference type="InterPro" id="IPR026634">
    <property type="entry name" value="TPST-like"/>
</dbReference>
<dbReference type="OrthoDB" id="9766687at2"/>
<gene>
    <name evidence="3" type="ORF">SAMN06296058_0971</name>
</gene>
<proteinExistence type="predicted"/>
<dbReference type="AlphaFoldDB" id="A0A1T5JPC7"/>
<dbReference type="SMART" id="SM00028">
    <property type="entry name" value="TPR"/>
    <property type="match status" value="3"/>
</dbReference>
<dbReference type="SUPFAM" id="SSF48452">
    <property type="entry name" value="TPR-like"/>
    <property type="match status" value="1"/>
</dbReference>
<dbReference type="EMBL" id="FUZV01000001">
    <property type="protein sequence ID" value="SKC53192.1"/>
    <property type="molecule type" value="Genomic_DNA"/>
</dbReference>
<keyword evidence="2" id="KW-0802">TPR repeat</keyword>
<protein>
    <submittedName>
        <fullName evidence="3">Sulfotransferase family protein</fullName>
    </submittedName>
</protein>
<evidence type="ECO:0000256" key="1">
    <source>
        <dbReference type="ARBA" id="ARBA00022679"/>
    </source>
</evidence>
<dbReference type="PROSITE" id="PS50005">
    <property type="entry name" value="TPR"/>
    <property type="match status" value="1"/>
</dbReference>
<dbReference type="SUPFAM" id="SSF52540">
    <property type="entry name" value="P-loop containing nucleoside triphosphate hydrolases"/>
    <property type="match status" value="1"/>
</dbReference>
<name>A0A1T5JPC7_9GAMM</name>
<dbReference type="InterPro" id="IPR019734">
    <property type="entry name" value="TPR_rpt"/>
</dbReference>